<feature type="domain" description="DUF4114" evidence="1">
    <location>
        <begin position="11"/>
        <end position="89"/>
    </location>
</feature>
<dbReference type="AlphaFoldDB" id="A3IM90"/>
<dbReference type="Proteomes" id="UP000003781">
    <property type="component" value="Unassembled WGS sequence"/>
</dbReference>
<keyword evidence="3" id="KW-1185">Reference proteome</keyword>
<evidence type="ECO:0000313" key="3">
    <source>
        <dbReference type="Proteomes" id="UP000003781"/>
    </source>
</evidence>
<reference evidence="2 3" key="1">
    <citation type="submission" date="2007-03" db="EMBL/GenBank/DDBJ databases">
        <authorList>
            <person name="Stal L."/>
            <person name="Ferriera S."/>
            <person name="Johnson J."/>
            <person name="Kravitz S."/>
            <person name="Beeson K."/>
            <person name="Sutton G."/>
            <person name="Rogers Y.-H."/>
            <person name="Friedman R."/>
            <person name="Frazier M."/>
            <person name="Venter J.C."/>
        </authorList>
    </citation>
    <scope>NUCLEOTIDE SEQUENCE [LARGE SCALE GENOMIC DNA]</scope>
    <source>
        <strain evidence="2 3">CCY0110</strain>
    </source>
</reference>
<evidence type="ECO:0000313" key="2">
    <source>
        <dbReference type="EMBL" id="EAZ92546.1"/>
    </source>
</evidence>
<gene>
    <name evidence="2" type="ORF">CY0110_02434</name>
</gene>
<protein>
    <recommendedName>
        <fullName evidence="1">DUF4114 domain-containing protein</fullName>
    </recommendedName>
</protein>
<dbReference type="InterPro" id="IPR025193">
    <property type="entry name" value="DUF4114"/>
</dbReference>
<organism evidence="2 3">
    <name type="scientific">Crocosphaera chwakensis CCY0110</name>
    <dbReference type="NCBI Taxonomy" id="391612"/>
    <lineage>
        <taxon>Bacteria</taxon>
        <taxon>Bacillati</taxon>
        <taxon>Cyanobacteriota</taxon>
        <taxon>Cyanophyceae</taxon>
        <taxon>Oscillatoriophycideae</taxon>
        <taxon>Chroococcales</taxon>
        <taxon>Aphanothecaceae</taxon>
        <taxon>Crocosphaera</taxon>
        <taxon>Crocosphaera chwakensis</taxon>
    </lineage>
</organism>
<evidence type="ECO:0000259" key="1">
    <source>
        <dbReference type="Pfam" id="PF13448"/>
    </source>
</evidence>
<dbReference type="Pfam" id="PF13448">
    <property type="entry name" value="DUF4114"/>
    <property type="match status" value="1"/>
</dbReference>
<dbReference type="EMBL" id="AAXW01000006">
    <property type="protein sequence ID" value="EAZ92546.1"/>
    <property type="molecule type" value="Genomic_DNA"/>
</dbReference>
<name>A3IM90_9CHRO</name>
<dbReference type="eggNOG" id="COG3291">
    <property type="taxonomic scope" value="Bacteria"/>
</dbReference>
<comment type="caution">
    <text evidence="2">The sequence shown here is derived from an EMBL/GenBank/DDBJ whole genome shotgun (WGS) entry which is preliminary data.</text>
</comment>
<proteinExistence type="predicted"/>
<sequence length="120" mass="13229">MIGSSGTYNVPSGFYIDWYLISGGTSQDWLMNNPDNRMDGGLPVAFVSYAQANPDGLHHNYHNSPNEIVWEDTPGGGDLDYDDLVVPFNFGGITPNTVVEEDEGNESQDNTARLRILTFL</sequence>
<accession>A3IM90</accession>